<keyword evidence="9" id="KW-1185">Reference proteome</keyword>
<feature type="domain" description="GtrA/DPMS transmembrane" evidence="7">
    <location>
        <begin position="21"/>
        <end position="132"/>
    </location>
</feature>
<evidence type="ECO:0000256" key="5">
    <source>
        <dbReference type="ARBA" id="ARBA00023136"/>
    </source>
</evidence>
<accession>A0ABT2AMB4</accession>
<dbReference type="PANTHER" id="PTHR38459">
    <property type="entry name" value="PROPHAGE BACTOPRENOL-LINKED GLUCOSE TRANSLOCASE HOMOLOG"/>
    <property type="match status" value="1"/>
</dbReference>
<feature type="transmembrane region" description="Helical" evidence="6">
    <location>
        <begin position="83"/>
        <end position="100"/>
    </location>
</feature>
<evidence type="ECO:0000256" key="4">
    <source>
        <dbReference type="ARBA" id="ARBA00022989"/>
    </source>
</evidence>
<evidence type="ECO:0000256" key="3">
    <source>
        <dbReference type="ARBA" id="ARBA00022692"/>
    </source>
</evidence>
<protein>
    <submittedName>
        <fullName evidence="8">GtrA family protein</fullName>
    </submittedName>
</protein>
<comment type="subcellular location">
    <subcellularLocation>
        <location evidence="1">Membrane</location>
        <topology evidence="1">Multi-pass membrane protein</topology>
    </subcellularLocation>
</comment>
<dbReference type="InterPro" id="IPR051401">
    <property type="entry name" value="GtrA_CellWall_Glycosyl"/>
</dbReference>
<reference evidence="8 9" key="1">
    <citation type="submission" date="2022-08" db="EMBL/GenBank/DDBJ databases">
        <title>Reclassification of Massilia species as members of the genera Telluria, Duganella, Pseudoduganella, Mokoshia gen. nov. and Zemynaea gen. nov. using orthogonal and non-orthogonal genome-based approaches.</title>
        <authorList>
            <person name="Bowman J.P."/>
        </authorList>
    </citation>
    <scope>NUCLEOTIDE SEQUENCE [LARGE SCALE GENOMIC DNA]</scope>
    <source>
        <strain evidence="8 9">JCM 31661</strain>
    </source>
</reference>
<sequence>MKQPDKPFVRLLERHRALLLFGMIGVANTLLHSATVIALVEGVLLHPVAANVAGFAVANTFSFFANCRLAFRQPPSWRRYRSFLAVSLLSLALTIGLSALAEAMAWHYLAGLLMVLLFGPVLTFALHKAVTFRHSA</sequence>
<evidence type="ECO:0000256" key="6">
    <source>
        <dbReference type="SAM" id="Phobius"/>
    </source>
</evidence>
<dbReference type="InterPro" id="IPR007267">
    <property type="entry name" value="GtrA_DPMS_TM"/>
</dbReference>
<evidence type="ECO:0000259" key="7">
    <source>
        <dbReference type="Pfam" id="PF04138"/>
    </source>
</evidence>
<comment type="similarity">
    <text evidence="2">Belongs to the GtrA family.</text>
</comment>
<comment type="caution">
    <text evidence="8">The sequence shown here is derived from an EMBL/GenBank/DDBJ whole genome shotgun (WGS) entry which is preliminary data.</text>
</comment>
<organism evidence="8 9">
    <name type="scientific">Massilia agri</name>
    <dbReference type="NCBI Taxonomy" id="1886785"/>
    <lineage>
        <taxon>Bacteria</taxon>
        <taxon>Pseudomonadati</taxon>
        <taxon>Pseudomonadota</taxon>
        <taxon>Betaproteobacteria</taxon>
        <taxon>Burkholderiales</taxon>
        <taxon>Oxalobacteraceae</taxon>
        <taxon>Telluria group</taxon>
        <taxon>Massilia</taxon>
    </lineage>
</organism>
<proteinExistence type="inferred from homology"/>
<dbReference type="EMBL" id="JANUHA010000008">
    <property type="protein sequence ID" value="MCS0597305.1"/>
    <property type="molecule type" value="Genomic_DNA"/>
</dbReference>
<evidence type="ECO:0000313" key="9">
    <source>
        <dbReference type="Proteomes" id="UP001206572"/>
    </source>
</evidence>
<keyword evidence="4 6" id="KW-1133">Transmembrane helix</keyword>
<feature type="transmembrane region" description="Helical" evidence="6">
    <location>
        <begin position="52"/>
        <end position="71"/>
    </location>
</feature>
<evidence type="ECO:0000256" key="1">
    <source>
        <dbReference type="ARBA" id="ARBA00004141"/>
    </source>
</evidence>
<keyword evidence="5 6" id="KW-0472">Membrane</keyword>
<evidence type="ECO:0000313" key="8">
    <source>
        <dbReference type="EMBL" id="MCS0597305.1"/>
    </source>
</evidence>
<gene>
    <name evidence="8" type="ORF">NX780_13210</name>
</gene>
<keyword evidence="3 6" id="KW-0812">Transmembrane</keyword>
<evidence type="ECO:0000256" key="2">
    <source>
        <dbReference type="ARBA" id="ARBA00009399"/>
    </source>
</evidence>
<dbReference type="PANTHER" id="PTHR38459:SF1">
    <property type="entry name" value="PROPHAGE BACTOPRENOL-LINKED GLUCOSE TRANSLOCASE HOMOLOG"/>
    <property type="match status" value="1"/>
</dbReference>
<dbReference type="RefSeq" id="WP_258828333.1">
    <property type="nucleotide sequence ID" value="NZ_JANUHA010000008.1"/>
</dbReference>
<name>A0ABT2AMB4_9BURK</name>
<dbReference type="Pfam" id="PF04138">
    <property type="entry name" value="GtrA_DPMS_TM"/>
    <property type="match status" value="1"/>
</dbReference>
<feature type="transmembrane region" description="Helical" evidence="6">
    <location>
        <begin position="20"/>
        <end position="40"/>
    </location>
</feature>
<feature type="transmembrane region" description="Helical" evidence="6">
    <location>
        <begin position="106"/>
        <end position="126"/>
    </location>
</feature>
<dbReference type="Proteomes" id="UP001206572">
    <property type="component" value="Unassembled WGS sequence"/>
</dbReference>